<evidence type="ECO:0000313" key="8">
    <source>
        <dbReference type="Proteomes" id="UP001470752"/>
    </source>
</evidence>
<protein>
    <submittedName>
        <fullName evidence="7">O-antigen ligase family protein</fullName>
    </submittedName>
</protein>
<name>A0ABV1CQZ2_9FIRM</name>
<dbReference type="Proteomes" id="UP001470752">
    <property type="component" value="Unassembled WGS sequence"/>
</dbReference>
<feature type="transmembrane region" description="Helical" evidence="5">
    <location>
        <begin position="356"/>
        <end position="375"/>
    </location>
</feature>
<feature type="transmembrane region" description="Helical" evidence="5">
    <location>
        <begin position="100"/>
        <end position="119"/>
    </location>
</feature>
<evidence type="ECO:0000256" key="2">
    <source>
        <dbReference type="ARBA" id="ARBA00022692"/>
    </source>
</evidence>
<feature type="transmembrane region" description="Helical" evidence="5">
    <location>
        <begin position="202"/>
        <end position="220"/>
    </location>
</feature>
<dbReference type="EMBL" id="JBBNFW010000179">
    <property type="protein sequence ID" value="MEQ2413917.1"/>
    <property type="molecule type" value="Genomic_DNA"/>
</dbReference>
<feature type="transmembrane region" description="Helical" evidence="5">
    <location>
        <begin position="387"/>
        <end position="403"/>
    </location>
</feature>
<keyword evidence="2 5" id="KW-0812">Transmembrane</keyword>
<evidence type="ECO:0000256" key="5">
    <source>
        <dbReference type="SAM" id="Phobius"/>
    </source>
</evidence>
<evidence type="ECO:0000256" key="4">
    <source>
        <dbReference type="ARBA" id="ARBA00023136"/>
    </source>
</evidence>
<reference evidence="7 8" key="1">
    <citation type="submission" date="2024-04" db="EMBL/GenBank/DDBJ databases">
        <title>Human intestinal bacterial collection.</title>
        <authorList>
            <person name="Pauvert C."/>
            <person name="Hitch T.C.A."/>
            <person name="Clavel T."/>
        </authorList>
    </citation>
    <scope>NUCLEOTIDE SEQUENCE [LARGE SCALE GENOMIC DNA]</scope>
    <source>
        <strain evidence="7 8">CLA-AA-H161</strain>
    </source>
</reference>
<dbReference type="InterPro" id="IPR051533">
    <property type="entry name" value="WaaL-like"/>
</dbReference>
<keyword evidence="3 5" id="KW-1133">Transmembrane helix</keyword>
<feature type="transmembrane region" description="Helical" evidence="5">
    <location>
        <begin position="232"/>
        <end position="260"/>
    </location>
</feature>
<evidence type="ECO:0000256" key="1">
    <source>
        <dbReference type="ARBA" id="ARBA00004141"/>
    </source>
</evidence>
<feature type="transmembrane region" description="Helical" evidence="5">
    <location>
        <begin position="77"/>
        <end position="93"/>
    </location>
</feature>
<dbReference type="PANTHER" id="PTHR37422:SF13">
    <property type="entry name" value="LIPOPOLYSACCHARIDE BIOSYNTHESIS PROTEIN PA4999-RELATED"/>
    <property type="match status" value="1"/>
</dbReference>
<dbReference type="RefSeq" id="WP_349084143.1">
    <property type="nucleotide sequence ID" value="NZ_JBBNFW010000179.1"/>
</dbReference>
<keyword evidence="4 5" id="KW-0472">Membrane</keyword>
<keyword evidence="7" id="KW-0436">Ligase</keyword>
<keyword evidence="8" id="KW-1185">Reference proteome</keyword>
<dbReference type="GO" id="GO:0016874">
    <property type="term" value="F:ligase activity"/>
    <property type="evidence" value="ECO:0007669"/>
    <property type="project" value="UniProtKB-KW"/>
</dbReference>
<comment type="caution">
    <text evidence="7">The sequence shown here is derived from an EMBL/GenBank/DDBJ whole genome shotgun (WGS) entry which is preliminary data.</text>
</comment>
<feature type="domain" description="O-antigen ligase-related" evidence="6">
    <location>
        <begin position="233"/>
        <end position="368"/>
    </location>
</feature>
<dbReference type="InterPro" id="IPR007016">
    <property type="entry name" value="O-antigen_ligase-rel_domated"/>
</dbReference>
<organism evidence="7 8">
    <name type="scientific">Blautia acetigignens</name>
    <dbReference type="NCBI Taxonomy" id="2981783"/>
    <lineage>
        <taxon>Bacteria</taxon>
        <taxon>Bacillati</taxon>
        <taxon>Bacillota</taxon>
        <taxon>Clostridia</taxon>
        <taxon>Lachnospirales</taxon>
        <taxon>Lachnospiraceae</taxon>
        <taxon>Blautia</taxon>
    </lineage>
</organism>
<evidence type="ECO:0000256" key="3">
    <source>
        <dbReference type="ARBA" id="ARBA00022989"/>
    </source>
</evidence>
<dbReference type="Pfam" id="PF04932">
    <property type="entry name" value="Wzy_C"/>
    <property type="match status" value="1"/>
</dbReference>
<accession>A0ABV1CQZ2</accession>
<comment type="subcellular location">
    <subcellularLocation>
        <location evidence="1">Membrane</location>
        <topology evidence="1">Multi-pass membrane protein</topology>
    </subcellularLocation>
</comment>
<feature type="transmembrane region" description="Helical" evidence="5">
    <location>
        <begin position="20"/>
        <end position="46"/>
    </location>
</feature>
<evidence type="ECO:0000313" key="7">
    <source>
        <dbReference type="EMBL" id="MEQ2413917.1"/>
    </source>
</evidence>
<sequence length="440" mass="49997">MIELELEYKSQVVEWIPSIIVGGLILLGTHSNVFSILAFLMIAYIVLFREPEYALKQMVFVLPLANIFKMGPGSQSFFTYIVLLYVIAFIFRLKKMNATVMLFIIYILMLEIVMDAISIPKTFKFVGGLLMLYYVFSEVDLEISHEAVFKRYILGVITASCIARLNSSYFNIARYLSVQELGTRYGYGEMTRFTGLDTDPNYYAVSIIVSLCLIVLLYHRNEIKAVPAVVQAAFLIFFALLTYSKSVFIMLAFPAVFLAVSNHKKKNYILQIILIIFLIGVALYALAGNIQAVNIILTRISVNTNLNGITTGRIELWVAYLQYFGEHIVKAILGSGLGADYAPNVNRAVHNAYIEAVYHLGIVGLVWLIYALRNSYSKYKYAFKRNILNYSVLICVLIMYLFLNELFYYDAPFHFLLAFMAMNTMNDREDRGVKLSDGGV</sequence>
<evidence type="ECO:0000259" key="6">
    <source>
        <dbReference type="Pfam" id="PF04932"/>
    </source>
</evidence>
<dbReference type="PANTHER" id="PTHR37422">
    <property type="entry name" value="TEICHURONIC ACID BIOSYNTHESIS PROTEIN TUAE"/>
    <property type="match status" value="1"/>
</dbReference>
<gene>
    <name evidence="7" type="ORF">AAAX94_12935</name>
</gene>
<feature type="transmembrane region" description="Helical" evidence="5">
    <location>
        <begin position="272"/>
        <end position="297"/>
    </location>
</feature>
<proteinExistence type="predicted"/>